<keyword evidence="4" id="KW-1185">Reference proteome</keyword>
<comment type="similarity">
    <text evidence="1">Belongs to the short-chain dehydrogenases/reductases (SDR) family.</text>
</comment>
<dbReference type="GO" id="GO:0047936">
    <property type="term" value="F:glucose 1-dehydrogenase [NAD(P)+] activity"/>
    <property type="evidence" value="ECO:0007669"/>
    <property type="project" value="UniProtKB-EC"/>
</dbReference>
<sequence length="265" mass="28307">MSSYKNGHSPDADGFFNLDENVSIITGAAGDLGADIAMTLASRGSSLLLSDLNAEGLEEKADAIRRATGQRVECAVTDVCKVADLKAMAAAAMDAFGRIDVLVNSAGINIPQEAMDVTEAAWDKVLDINLKGSFFACQAVAEHMIAQRSGKIINISSQAGAVGLIRRAAYCSSKGAINNLTRELALEWAQYNINVNAVAPTFVETNLTRPMFEEKEFRDYVRANILFDRLAVPADISAGVLYLASPASDMVTGHILHIDGGWTVH</sequence>
<dbReference type="Gene3D" id="3.40.50.720">
    <property type="entry name" value="NAD(P)-binding Rossmann-like Domain"/>
    <property type="match status" value="1"/>
</dbReference>
<dbReference type="EC" id="1.1.1.47" evidence="3"/>
<dbReference type="InterPro" id="IPR002347">
    <property type="entry name" value="SDR_fam"/>
</dbReference>
<organism evidence="3 4">
    <name type="scientific">Pseudodesulfovibrio methanolicus</name>
    <dbReference type="NCBI Taxonomy" id="3126690"/>
    <lineage>
        <taxon>Bacteria</taxon>
        <taxon>Pseudomonadati</taxon>
        <taxon>Thermodesulfobacteriota</taxon>
        <taxon>Desulfovibrionia</taxon>
        <taxon>Desulfovibrionales</taxon>
        <taxon>Desulfovibrionaceae</taxon>
    </lineage>
</organism>
<keyword evidence="2 3" id="KW-0560">Oxidoreductase</keyword>
<proteinExistence type="inferred from homology"/>
<accession>A0ABZ2IYI1</accession>
<dbReference type="PANTHER" id="PTHR42760:SF133">
    <property type="entry name" value="3-OXOACYL-[ACYL-CARRIER-PROTEIN] REDUCTASE"/>
    <property type="match status" value="1"/>
</dbReference>
<dbReference type="SUPFAM" id="SSF51735">
    <property type="entry name" value="NAD(P)-binding Rossmann-fold domains"/>
    <property type="match status" value="1"/>
</dbReference>
<dbReference type="PRINTS" id="PR00081">
    <property type="entry name" value="GDHRDH"/>
</dbReference>
<dbReference type="InterPro" id="IPR036291">
    <property type="entry name" value="NAD(P)-bd_dom_sf"/>
</dbReference>
<dbReference type="PROSITE" id="PS00061">
    <property type="entry name" value="ADH_SHORT"/>
    <property type="match status" value="1"/>
</dbReference>
<dbReference type="Pfam" id="PF13561">
    <property type="entry name" value="adh_short_C2"/>
    <property type="match status" value="1"/>
</dbReference>
<evidence type="ECO:0000256" key="2">
    <source>
        <dbReference type="ARBA" id="ARBA00023002"/>
    </source>
</evidence>
<dbReference type="NCBIfam" id="NF005559">
    <property type="entry name" value="PRK07231.1"/>
    <property type="match status" value="1"/>
</dbReference>
<dbReference type="InterPro" id="IPR020904">
    <property type="entry name" value="Sc_DH/Rdtase_CS"/>
</dbReference>
<evidence type="ECO:0000256" key="1">
    <source>
        <dbReference type="ARBA" id="ARBA00006484"/>
    </source>
</evidence>
<reference evidence="3 4" key="1">
    <citation type="submission" date="2024-03" db="EMBL/GenBank/DDBJ databases">
        <title>Phenotype and Genome Characterization of a Sulfate-Reducing Bacterium Pseudodesulfovibrio sp. strain 5S69, isolated from Petroleum Reservoir in Tatarstan (Russia).</title>
        <authorList>
            <person name="Bidzhieva S.K."/>
            <person name="Kadnikov V."/>
            <person name="Tourova T.P."/>
            <person name="Samigullina S.R."/>
            <person name="Sokolova D.S."/>
            <person name="Poltaraus A.B."/>
            <person name="Avtukh A.N."/>
            <person name="Tereshina V.M."/>
            <person name="Mardanov A.V."/>
            <person name="Nazina T.N."/>
        </authorList>
    </citation>
    <scope>NUCLEOTIDE SEQUENCE [LARGE SCALE GENOMIC DNA]</scope>
    <source>
        <strain evidence="3 4">5S69</strain>
    </source>
</reference>
<name>A0ABZ2IYI1_9BACT</name>
<gene>
    <name evidence="3" type="ORF">V8V93_05855</name>
</gene>
<dbReference type="PANTHER" id="PTHR42760">
    <property type="entry name" value="SHORT-CHAIN DEHYDROGENASES/REDUCTASES FAMILY MEMBER"/>
    <property type="match status" value="1"/>
</dbReference>
<protein>
    <submittedName>
        <fullName evidence="3">Glucose 1-dehydrogenase</fullName>
        <ecNumber evidence="3">1.1.1.47</ecNumber>
    </submittedName>
</protein>
<dbReference type="PRINTS" id="PR00080">
    <property type="entry name" value="SDRFAMILY"/>
</dbReference>
<dbReference type="Proteomes" id="UP001385389">
    <property type="component" value="Chromosome"/>
</dbReference>
<dbReference type="EMBL" id="CP146609">
    <property type="protein sequence ID" value="WWX23726.1"/>
    <property type="molecule type" value="Genomic_DNA"/>
</dbReference>
<evidence type="ECO:0000313" key="4">
    <source>
        <dbReference type="Proteomes" id="UP001385389"/>
    </source>
</evidence>
<evidence type="ECO:0000313" key="3">
    <source>
        <dbReference type="EMBL" id="WWX23726.1"/>
    </source>
</evidence>
<dbReference type="RefSeq" id="WP_338669423.1">
    <property type="nucleotide sequence ID" value="NZ_CP146609.1"/>
</dbReference>